<comment type="caution">
    <text evidence="1">The sequence shown here is derived from an EMBL/GenBank/DDBJ whole genome shotgun (WGS) entry which is preliminary data.</text>
</comment>
<protein>
    <submittedName>
        <fullName evidence="1">Uncharacterized protein</fullName>
    </submittedName>
</protein>
<reference evidence="1 2" key="1">
    <citation type="submission" date="2024-09" db="EMBL/GenBank/DDBJ databases">
        <authorList>
            <person name="Sun Q."/>
            <person name="Mori K."/>
        </authorList>
    </citation>
    <scope>NUCLEOTIDE SEQUENCE [LARGE SCALE GENOMIC DNA]</scope>
    <source>
        <strain evidence="1 2">KCTC 22789</strain>
    </source>
</reference>
<keyword evidence="2" id="KW-1185">Reference proteome</keyword>
<accession>A0ABV6I6E7</accession>
<sequence>MTPMLTLPFSVPEAALTDGETRRLSRLTREAGGIWLRAADGQPEGWPAATGSAAIALPVAETPVFAPHRTRPALHLTTGENRGFRLPDAVPDPSRWSAAILWAADAPALALLAVRPERGGNPLHLSDTEEGLVFRDDDGTASATLPRGQGPWRLTVLACADGRLTLGQDGGQASAQGLRVPPGAAHLLVGHRSLRRGMRKTLGAGRIAGVWLWPGLDILSDAEAAALRDALDGFRQWEV</sequence>
<evidence type="ECO:0000313" key="2">
    <source>
        <dbReference type="Proteomes" id="UP001589799"/>
    </source>
</evidence>
<evidence type="ECO:0000313" key="1">
    <source>
        <dbReference type="EMBL" id="MFC0341557.1"/>
    </source>
</evidence>
<proteinExistence type="predicted"/>
<organism evidence="1 2">
    <name type="scientific">Paracoccus niistensis</name>
    <dbReference type="NCBI Taxonomy" id="632935"/>
    <lineage>
        <taxon>Bacteria</taxon>
        <taxon>Pseudomonadati</taxon>
        <taxon>Pseudomonadota</taxon>
        <taxon>Alphaproteobacteria</taxon>
        <taxon>Rhodobacterales</taxon>
        <taxon>Paracoccaceae</taxon>
        <taxon>Paracoccus</taxon>
    </lineage>
</organism>
<dbReference type="Proteomes" id="UP001589799">
    <property type="component" value="Unassembled WGS sequence"/>
</dbReference>
<name>A0ABV6I6E7_9RHOB</name>
<dbReference type="EMBL" id="JBHLWE010000038">
    <property type="protein sequence ID" value="MFC0341557.1"/>
    <property type="molecule type" value="Genomic_DNA"/>
</dbReference>
<gene>
    <name evidence="1" type="ORF">ACFFII_12380</name>
</gene>